<organism evidence="2 3">
    <name type="scientific">Fonsecaea multimorphosa CBS 102226</name>
    <dbReference type="NCBI Taxonomy" id="1442371"/>
    <lineage>
        <taxon>Eukaryota</taxon>
        <taxon>Fungi</taxon>
        <taxon>Dikarya</taxon>
        <taxon>Ascomycota</taxon>
        <taxon>Pezizomycotina</taxon>
        <taxon>Eurotiomycetes</taxon>
        <taxon>Chaetothyriomycetidae</taxon>
        <taxon>Chaetothyriales</taxon>
        <taxon>Herpotrichiellaceae</taxon>
        <taxon>Fonsecaea</taxon>
    </lineage>
</organism>
<dbReference type="AlphaFoldDB" id="A0A0D2HKR1"/>
<dbReference type="GeneID" id="27708326"/>
<keyword evidence="3" id="KW-1185">Reference proteome</keyword>
<evidence type="ECO:0000256" key="1">
    <source>
        <dbReference type="SAM" id="MobiDB-lite"/>
    </source>
</evidence>
<dbReference type="PANTHER" id="PTHR42085:SF2">
    <property type="entry name" value="F-BOX DOMAIN-CONTAINING PROTEIN"/>
    <property type="match status" value="1"/>
</dbReference>
<dbReference type="VEuPathDB" id="FungiDB:Z520_02580"/>
<dbReference type="EMBL" id="KN848064">
    <property type="protein sequence ID" value="KIY02441.1"/>
    <property type="molecule type" value="Genomic_DNA"/>
</dbReference>
<feature type="compositionally biased region" description="Basic residues" evidence="1">
    <location>
        <begin position="1"/>
        <end position="12"/>
    </location>
</feature>
<dbReference type="PANTHER" id="PTHR42085">
    <property type="entry name" value="F-BOX DOMAIN-CONTAINING PROTEIN"/>
    <property type="match status" value="1"/>
</dbReference>
<dbReference type="Proteomes" id="UP000053411">
    <property type="component" value="Unassembled WGS sequence"/>
</dbReference>
<accession>A0A0D2HKR1</accession>
<feature type="region of interest" description="Disordered" evidence="1">
    <location>
        <begin position="1"/>
        <end position="35"/>
    </location>
</feature>
<name>A0A0D2HKR1_9EURO</name>
<evidence type="ECO:0000313" key="2">
    <source>
        <dbReference type="EMBL" id="KIY02441.1"/>
    </source>
</evidence>
<dbReference type="OrthoDB" id="4121009at2759"/>
<gene>
    <name evidence="2" type="ORF">Z520_02580</name>
</gene>
<proteinExistence type="predicted"/>
<evidence type="ECO:0008006" key="4">
    <source>
        <dbReference type="Google" id="ProtNLM"/>
    </source>
</evidence>
<protein>
    <recommendedName>
        <fullName evidence="4">F-box domain-containing protein</fullName>
    </recommendedName>
</protein>
<sequence length="307" mass="35837">MPKVEKKKRVAKRGPYVKNAAGTETSRVDSSSQKESLPLVLDMPTEQPRAALQNKPLSFLDLPTEIRLQVYQHFVTIPPKTGIEKRRLDRSRVIRTRYSLQLTCRKVSQEWSPLFYSTTTIVIHGLRPVPDDGSPEYRTSRGMDFWGFEKEFVNLSSLSKRKRIQSLAYDCGDDISGDFQSTYMPLISLLREPENTFASLKEVVFYREVCTRVPDRLYRTKSSRDEIVDLVFREGLDWEAVEEMDNMEYLLCKEELYPRWSVGWGLRVSHSGDSEWVENKLRPIKIVDEVQVVFRKQAEPLQETIWF</sequence>
<dbReference type="RefSeq" id="XP_016636563.1">
    <property type="nucleotide sequence ID" value="XM_016773093.1"/>
</dbReference>
<feature type="compositionally biased region" description="Polar residues" evidence="1">
    <location>
        <begin position="22"/>
        <end position="35"/>
    </location>
</feature>
<evidence type="ECO:0000313" key="3">
    <source>
        <dbReference type="Proteomes" id="UP000053411"/>
    </source>
</evidence>
<dbReference type="InterPro" id="IPR038883">
    <property type="entry name" value="AN11006-like"/>
</dbReference>
<reference evidence="2 3" key="1">
    <citation type="submission" date="2015-01" db="EMBL/GenBank/DDBJ databases">
        <title>The Genome Sequence of Fonsecaea multimorphosa CBS 102226.</title>
        <authorList>
            <consortium name="The Broad Institute Genomics Platform"/>
            <person name="Cuomo C."/>
            <person name="de Hoog S."/>
            <person name="Gorbushina A."/>
            <person name="Stielow B."/>
            <person name="Teixiera M."/>
            <person name="Abouelleil A."/>
            <person name="Chapman S.B."/>
            <person name="Priest M."/>
            <person name="Young S.K."/>
            <person name="Wortman J."/>
            <person name="Nusbaum C."/>
            <person name="Birren B."/>
        </authorList>
    </citation>
    <scope>NUCLEOTIDE SEQUENCE [LARGE SCALE GENOMIC DNA]</scope>
    <source>
        <strain evidence="2 3">CBS 102226</strain>
    </source>
</reference>